<dbReference type="FunFam" id="3.30.420.40:FF:000002">
    <property type="entry name" value="Muscle actin"/>
    <property type="match status" value="1"/>
</dbReference>
<evidence type="ECO:0008006" key="5">
    <source>
        <dbReference type="Google" id="ProtNLM"/>
    </source>
</evidence>
<sequence>MADELRTPVVIDNGSGLIKAGFGGEDRPRAIFSSILGRPYSPIVIVGVNRRDNFIGDEAQSKRGVLVLHSPIEHGIVKNWDEMEHVWRYTFNNELRVMPEEHPVLLTEAPLNPNKNREKMCEIMFEQFHVPKLYVSIQAVLSLYASGRTTGALVDSGDGVTHAVPIFEGYCLRHTVERMSVAGRDLTNHLIRLMLTRGYDLVTTAEQQIAREIKEKLCYVALDYTDELEKAKTHPEMEQDYKLPDGQIIQIKEERFTCPEALFRPSLIGSDYPGIHELTETSIMKCGVDIRRHLFANIVLSGGSTLFTNTSDRLSRELERIAPSSIKVKVVSPPERKYSVWIGGSILASLSSFQSMWLTKKEFDEVGRDIVRRKFF</sequence>
<dbReference type="FunFam" id="3.90.640.10:FF:000007">
    <property type="entry name" value="Actin like 7B"/>
    <property type="match status" value="1"/>
</dbReference>
<comment type="similarity">
    <text evidence="2">Belongs to the actin family.</text>
</comment>
<dbReference type="PANTHER" id="PTHR11937">
    <property type="entry name" value="ACTIN"/>
    <property type="match status" value="1"/>
</dbReference>
<dbReference type="Gene3D" id="3.30.420.40">
    <property type="match status" value="2"/>
</dbReference>
<organism evidence="3 4">
    <name type="scientific">Calicophoron daubneyi</name>
    <name type="common">Rumen fluke</name>
    <name type="synonym">Paramphistomum daubneyi</name>
    <dbReference type="NCBI Taxonomy" id="300641"/>
    <lineage>
        <taxon>Eukaryota</taxon>
        <taxon>Metazoa</taxon>
        <taxon>Spiralia</taxon>
        <taxon>Lophotrochozoa</taxon>
        <taxon>Platyhelminthes</taxon>
        <taxon>Trematoda</taxon>
        <taxon>Digenea</taxon>
        <taxon>Plagiorchiida</taxon>
        <taxon>Pronocephalata</taxon>
        <taxon>Paramphistomoidea</taxon>
        <taxon>Paramphistomidae</taxon>
        <taxon>Calicophoron</taxon>
    </lineage>
</organism>
<dbReference type="PRINTS" id="PR00190">
    <property type="entry name" value="ACTIN"/>
</dbReference>
<evidence type="ECO:0000256" key="1">
    <source>
        <dbReference type="ARBA" id="ARBA00003520"/>
    </source>
</evidence>
<evidence type="ECO:0000313" key="4">
    <source>
        <dbReference type="Proteomes" id="UP001497525"/>
    </source>
</evidence>
<dbReference type="Pfam" id="PF00022">
    <property type="entry name" value="Actin"/>
    <property type="match status" value="1"/>
</dbReference>
<comment type="caution">
    <text evidence="3">The sequence shown here is derived from an EMBL/GenBank/DDBJ whole genome shotgun (WGS) entry which is preliminary data.</text>
</comment>
<dbReference type="InterPro" id="IPR043129">
    <property type="entry name" value="ATPase_NBD"/>
</dbReference>
<reference evidence="3" key="1">
    <citation type="submission" date="2024-06" db="EMBL/GenBank/DDBJ databases">
        <authorList>
            <person name="Liu X."/>
            <person name="Lenzi L."/>
            <person name="Haldenby T S."/>
            <person name="Uol C."/>
        </authorList>
    </citation>
    <scope>NUCLEOTIDE SEQUENCE</scope>
</reference>
<dbReference type="InterPro" id="IPR004000">
    <property type="entry name" value="Actin"/>
</dbReference>
<dbReference type="InterPro" id="IPR020902">
    <property type="entry name" value="Actin/actin-like_CS"/>
</dbReference>
<dbReference type="SMART" id="SM00268">
    <property type="entry name" value="ACTIN"/>
    <property type="match status" value="1"/>
</dbReference>
<proteinExistence type="inferred from homology"/>
<accession>A0AAV2TW55</accession>
<gene>
    <name evidence="3" type="ORF">CDAUBV1_LOCUS16044</name>
</gene>
<comment type="function">
    <text evidence="1">Actins are highly conserved proteins that are involved in various types of cell motility and are ubiquitously expressed in all eukaryotic cells.</text>
</comment>
<dbReference type="EMBL" id="CAXLJL010000778">
    <property type="protein sequence ID" value="CAL5140749.1"/>
    <property type="molecule type" value="Genomic_DNA"/>
</dbReference>
<dbReference type="PROSITE" id="PS00406">
    <property type="entry name" value="ACTINS_1"/>
    <property type="match status" value="1"/>
</dbReference>
<name>A0AAV2TW55_CALDB</name>
<dbReference type="AlphaFoldDB" id="A0AAV2TW55"/>
<protein>
    <recommendedName>
        <fullName evidence="5">Actin</fullName>
    </recommendedName>
</protein>
<evidence type="ECO:0000256" key="2">
    <source>
        <dbReference type="RuleBase" id="RU000487"/>
    </source>
</evidence>
<dbReference type="SUPFAM" id="SSF53067">
    <property type="entry name" value="Actin-like ATPase domain"/>
    <property type="match status" value="2"/>
</dbReference>
<dbReference type="InterPro" id="IPR004001">
    <property type="entry name" value="Actin_CS"/>
</dbReference>
<evidence type="ECO:0000313" key="3">
    <source>
        <dbReference type="EMBL" id="CAL5140749.1"/>
    </source>
</evidence>
<dbReference type="Proteomes" id="UP001497525">
    <property type="component" value="Unassembled WGS sequence"/>
</dbReference>
<dbReference type="PROSITE" id="PS01132">
    <property type="entry name" value="ACTINS_ACT_LIKE"/>
    <property type="match status" value="1"/>
</dbReference>
<dbReference type="Gene3D" id="3.90.640.10">
    <property type="entry name" value="Actin, Chain A, domain 4"/>
    <property type="match status" value="1"/>
</dbReference>